<dbReference type="EMBL" id="FUWZ01000002">
    <property type="protein sequence ID" value="SKA20394.1"/>
    <property type="molecule type" value="Genomic_DNA"/>
</dbReference>
<organism evidence="4 5">
    <name type="scientific">Chitinophaga eiseniae</name>
    <dbReference type="NCBI Taxonomy" id="634771"/>
    <lineage>
        <taxon>Bacteria</taxon>
        <taxon>Pseudomonadati</taxon>
        <taxon>Bacteroidota</taxon>
        <taxon>Chitinophagia</taxon>
        <taxon>Chitinophagales</taxon>
        <taxon>Chitinophagaceae</taxon>
        <taxon>Chitinophaga</taxon>
    </lineage>
</organism>
<reference evidence="5" key="1">
    <citation type="submission" date="2017-02" db="EMBL/GenBank/DDBJ databases">
        <authorList>
            <person name="Varghese N."/>
            <person name="Submissions S."/>
        </authorList>
    </citation>
    <scope>NUCLEOTIDE SEQUENCE [LARGE SCALE GENOMIC DNA]</scope>
    <source>
        <strain evidence="5">DSM 22224</strain>
    </source>
</reference>
<dbReference type="Proteomes" id="UP000190367">
    <property type="component" value="Unassembled WGS sequence"/>
</dbReference>
<dbReference type="AlphaFoldDB" id="A0A1T4RWL3"/>
<dbReference type="InterPro" id="IPR001296">
    <property type="entry name" value="Glyco_trans_1"/>
</dbReference>
<evidence type="ECO:0000256" key="1">
    <source>
        <dbReference type="ARBA" id="ARBA00022679"/>
    </source>
</evidence>
<dbReference type="SUPFAM" id="SSF53756">
    <property type="entry name" value="UDP-Glycosyltransferase/glycogen phosphorylase"/>
    <property type="match status" value="1"/>
</dbReference>
<dbReference type="Gene3D" id="3.40.50.2000">
    <property type="entry name" value="Glycogen Phosphorylase B"/>
    <property type="match status" value="2"/>
</dbReference>
<dbReference type="STRING" id="634771.SAMN04488128_1021558"/>
<dbReference type="Pfam" id="PF00534">
    <property type="entry name" value="Glycos_transf_1"/>
    <property type="match status" value="1"/>
</dbReference>
<name>A0A1T4RWL3_9BACT</name>
<feature type="domain" description="Glycosyl transferase family 1" evidence="2">
    <location>
        <begin position="187"/>
        <end position="339"/>
    </location>
</feature>
<gene>
    <name evidence="4" type="ORF">SAMN04488128_1021558</name>
</gene>
<dbReference type="GO" id="GO:0016757">
    <property type="term" value="F:glycosyltransferase activity"/>
    <property type="evidence" value="ECO:0007669"/>
    <property type="project" value="InterPro"/>
</dbReference>
<evidence type="ECO:0000259" key="2">
    <source>
        <dbReference type="Pfam" id="PF00534"/>
    </source>
</evidence>
<dbReference type="PANTHER" id="PTHR46401">
    <property type="entry name" value="GLYCOSYLTRANSFERASE WBBK-RELATED"/>
    <property type="match status" value="1"/>
</dbReference>
<dbReference type="GO" id="GO:0009103">
    <property type="term" value="P:lipopolysaccharide biosynthetic process"/>
    <property type="evidence" value="ECO:0007669"/>
    <property type="project" value="TreeGrafter"/>
</dbReference>
<dbReference type="PANTHER" id="PTHR46401:SF2">
    <property type="entry name" value="GLYCOSYLTRANSFERASE WBBK-RELATED"/>
    <property type="match status" value="1"/>
</dbReference>
<keyword evidence="5" id="KW-1185">Reference proteome</keyword>
<dbReference type="InterPro" id="IPR028098">
    <property type="entry name" value="Glyco_trans_4-like_N"/>
</dbReference>
<feature type="domain" description="Glycosyltransferase subfamily 4-like N-terminal" evidence="3">
    <location>
        <begin position="50"/>
        <end position="158"/>
    </location>
</feature>
<accession>A0A1T4RWL3</accession>
<dbReference type="Pfam" id="PF13439">
    <property type="entry name" value="Glyco_transf_4"/>
    <property type="match status" value="1"/>
</dbReference>
<protein>
    <submittedName>
        <fullName evidence="4">Glycosyltransferase involved in cell wall bisynthesis</fullName>
    </submittedName>
</protein>
<proteinExistence type="predicted"/>
<keyword evidence="1 4" id="KW-0808">Transferase</keyword>
<evidence type="ECO:0000313" key="4">
    <source>
        <dbReference type="EMBL" id="SKA20394.1"/>
    </source>
</evidence>
<sequence length="368" mass="42717">MEVVCHMTSAHTRYDIRIFIKECISLTKWYKVYQIVADGKEDEVKDGVHILNVGKSGSRLTRMFFTPFRILRKALRVKADVYHFHDPELMPIGFILRMMGKRVVYDIHEDFPKDLLEKPYLNSRFLKKLLSRTVKFIEKLGDRYFSGIVTVTPDISARFNNPWKVILKNYPILEQITKAVPMADKPKNGKVRLIYAGGLTKIRGIKELVDSLQFNNNVELWLLGVWESESFMKECMASPGWSMVDYMGNKRIAEVYGLMKSADIGMTTLHPTQGYIKSIPIKSYEYIACGLPVIMSDFAFWREIYRDAAIYVDPLNPQDIAAAVRKLEDEQYREYLIKTGGSIMNYDMFWEAEEVKLHALYNDLIVNK</sequence>
<evidence type="ECO:0000259" key="3">
    <source>
        <dbReference type="Pfam" id="PF13439"/>
    </source>
</evidence>
<dbReference type="OrthoDB" id="6385861at2"/>
<evidence type="ECO:0000313" key="5">
    <source>
        <dbReference type="Proteomes" id="UP000190367"/>
    </source>
</evidence>
<dbReference type="RefSeq" id="WP_078670012.1">
    <property type="nucleotide sequence ID" value="NZ_FUWZ01000002.1"/>
</dbReference>